<dbReference type="HOGENOM" id="CLU_099777_2_0_11"/>
<sequence length="219" mass="22854">MATVFSMTDSLGQVRKPSQRRTILAAILAAGSLGLAACGSGADAESQGAKDSGTDIRSLSETLQAATLGVTGVASVGQADLTRKTARPDTPAQLMVESVRVAGHDGFDRVVFDLAGSGEPGWFIDYTADPTQQGSGNPVDFEGAVALNIHIDGTAYPFELNREDPRIGTVAGAGRITQVISAGTFEGHSQFVIGVNEKLPYAVEVLHEPHRLVIDVLHA</sequence>
<evidence type="ECO:0000313" key="2">
    <source>
        <dbReference type="EMBL" id="AJK68089.1"/>
    </source>
</evidence>
<proteinExistence type="predicted"/>
<name>A0A0B6TPA4_9CORY</name>
<organism evidence="2 3">
    <name type="scientific">Corynebacterium marinum DSM 44953</name>
    <dbReference type="NCBI Taxonomy" id="1224162"/>
    <lineage>
        <taxon>Bacteria</taxon>
        <taxon>Bacillati</taxon>
        <taxon>Actinomycetota</taxon>
        <taxon>Actinomycetes</taxon>
        <taxon>Mycobacteriales</taxon>
        <taxon>Corynebacteriaceae</taxon>
        <taxon>Corynebacterium</taxon>
    </lineage>
</organism>
<dbReference type="EMBL" id="CP007790">
    <property type="protein sequence ID" value="AJK68089.1"/>
    <property type="molecule type" value="Genomic_DNA"/>
</dbReference>
<protein>
    <recommendedName>
        <fullName evidence="1">AMIN-like domain-containing protein</fullName>
    </recommendedName>
</protein>
<reference evidence="2 3" key="1">
    <citation type="submission" date="2014-05" db="EMBL/GenBank/DDBJ databases">
        <title>Complete genome sequence of Corynebacterium marinum DSM 44953.</title>
        <authorList>
            <person name="Schaffert L."/>
            <person name="Albersmeier A."/>
            <person name="Kalinowski J."/>
            <person name="Ruckert C."/>
        </authorList>
    </citation>
    <scope>NUCLEOTIDE SEQUENCE [LARGE SCALE GENOMIC DNA]</scope>
    <source>
        <strain evidence="2 3">DSM 44953</strain>
    </source>
</reference>
<dbReference type="AlphaFoldDB" id="A0A0B6TPA4"/>
<dbReference type="Pfam" id="PF24837">
    <property type="entry name" value="AMIN-like"/>
    <property type="match status" value="1"/>
</dbReference>
<dbReference type="InterPro" id="IPR056303">
    <property type="entry name" value="AMIN-like"/>
</dbReference>
<accession>A0A0B6TPA4</accession>
<evidence type="ECO:0000313" key="3">
    <source>
        <dbReference type="Proteomes" id="UP000031928"/>
    </source>
</evidence>
<dbReference type="STRING" id="1224162.B840_02305"/>
<dbReference type="Proteomes" id="UP000031928">
    <property type="component" value="Chromosome"/>
</dbReference>
<dbReference type="KEGG" id="cmq:B840_02305"/>
<keyword evidence="3" id="KW-1185">Reference proteome</keyword>
<feature type="domain" description="AMIN-like" evidence="1">
    <location>
        <begin position="95"/>
        <end position="218"/>
    </location>
</feature>
<gene>
    <name evidence="2" type="ORF">B840_02305</name>
</gene>
<evidence type="ECO:0000259" key="1">
    <source>
        <dbReference type="Pfam" id="PF24837"/>
    </source>
</evidence>